<dbReference type="Proteomes" id="UP001521150">
    <property type="component" value="Unassembled WGS sequence"/>
</dbReference>
<feature type="region of interest" description="Disordered" evidence="1">
    <location>
        <begin position="17"/>
        <end position="95"/>
    </location>
</feature>
<evidence type="ECO:0000313" key="3">
    <source>
        <dbReference type="Proteomes" id="UP001521150"/>
    </source>
</evidence>
<comment type="caution">
    <text evidence="2">The sequence shown here is derived from an EMBL/GenBank/DDBJ whole genome shotgun (WGS) entry which is preliminary data.</text>
</comment>
<evidence type="ECO:0000313" key="2">
    <source>
        <dbReference type="EMBL" id="MCE7011254.1"/>
    </source>
</evidence>
<feature type="compositionally biased region" description="Basic and acidic residues" evidence="1">
    <location>
        <begin position="67"/>
        <end position="78"/>
    </location>
</feature>
<reference evidence="2 3" key="1">
    <citation type="submission" date="2021-12" db="EMBL/GenBank/DDBJ databases">
        <title>Genome sequence of Kibdelosporangium philippinense ATCC 49844.</title>
        <authorList>
            <person name="Fedorov E.A."/>
            <person name="Omeragic M."/>
            <person name="Shalygina K.F."/>
            <person name="Maclea K.S."/>
        </authorList>
    </citation>
    <scope>NUCLEOTIDE SEQUENCE [LARGE SCALE GENOMIC DNA]</scope>
    <source>
        <strain evidence="2 3">ATCC 49844</strain>
    </source>
</reference>
<evidence type="ECO:0000256" key="1">
    <source>
        <dbReference type="SAM" id="MobiDB-lite"/>
    </source>
</evidence>
<dbReference type="RefSeq" id="WP_233733643.1">
    <property type="nucleotide sequence ID" value="NZ_JAJVCN010000004.1"/>
</dbReference>
<dbReference type="EMBL" id="JAJVCN010000004">
    <property type="protein sequence ID" value="MCE7011254.1"/>
    <property type="molecule type" value="Genomic_DNA"/>
</dbReference>
<accession>A0ABS8ZU39</accession>
<gene>
    <name evidence="2" type="ORF">LWC34_51875</name>
</gene>
<name>A0ABS8ZU39_9PSEU</name>
<proteinExistence type="predicted"/>
<protein>
    <submittedName>
        <fullName evidence="2">Uncharacterized protein</fullName>
    </submittedName>
</protein>
<keyword evidence="3" id="KW-1185">Reference proteome</keyword>
<sequence length="95" mass="10654">MIEVLRDFRQFPDRRIAPADDLQVEDGDYQAGHRATNHTQPTPLAPRVRHSQSRPPATPVKAAAPVHRIDDSRPEDRYPQVNGHASQNCQTPLVA</sequence>
<organism evidence="2 3">
    <name type="scientific">Kibdelosporangium philippinense</name>
    <dbReference type="NCBI Taxonomy" id="211113"/>
    <lineage>
        <taxon>Bacteria</taxon>
        <taxon>Bacillati</taxon>
        <taxon>Actinomycetota</taxon>
        <taxon>Actinomycetes</taxon>
        <taxon>Pseudonocardiales</taxon>
        <taxon>Pseudonocardiaceae</taxon>
        <taxon>Kibdelosporangium</taxon>
    </lineage>
</organism>
<feature type="compositionally biased region" description="Polar residues" evidence="1">
    <location>
        <begin position="83"/>
        <end position="95"/>
    </location>
</feature>